<dbReference type="SUPFAM" id="SSF103473">
    <property type="entry name" value="MFS general substrate transporter"/>
    <property type="match status" value="1"/>
</dbReference>
<dbReference type="InterPro" id="IPR011701">
    <property type="entry name" value="MFS"/>
</dbReference>
<accession>A0AAE1JWV9</accession>
<keyword evidence="14" id="KW-0968">Cytoplasmic vesicle</keyword>
<evidence type="ECO:0000256" key="26">
    <source>
        <dbReference type="SAM" id="MobiDB-lite"/>
    </source>
</evidence>
<dbReference type="FunFam" id="1.20.1250.20:FF:000003">
    <property type="entry name" value="Solute carrier family 17 member 3"/>
    <property type="match status" value="1"/>
</dbReference>
<evidence type="ECO:0000256" key="2">
    <source>
        <dbReference type="ARBA" id="ARBA00004554"/>
    </source>
</evidence>
<evidence type="ECO:0000256" key="13">
    <source>
        <dbReference type="ARBA" id="ARBA00023228"/>
    </source>
</evidence>
<feature type="compositionally biased region" description="Polar residues" evidence="26">
    <location>
        <begin position="533"/>
        <end position="555"/>
    </location>
</feature>
<proteinExistence type="predicted"/>
<evidence type="ECO:0000313" key="29">
    <source>
        <dbReference type="EMBL" id="KAK3860196.1"/>
    </source>
</evidence>
<dbReference type="GO" id="GO:0030672">
    <property type="term" value="C:synaptic vesicle membrane"/>
    <property type="evidence" value="ECO:0007669"/>
    <property type="project" value="UniProtKB-SubCell"/>
</dbReference>
<comment type="catalytic activity">
    <reaction evidence="17">
        <text>N-acetylneuraminate(in) + H(+)(in) = N-acetylneuraminate(out) + H(+)(out)</text>
        <dbReference type="Rhea" id="RHEA:28987"/>
        <dbReference type="ChEBI" id="CHEBI:15378"/>
        <dbReference type="ChEBI" id="CHEBI:35418"/>
    </reaction>
    <physiologicalReaction direction="right-to-left" evidence="17">
        <dbReference type="Rhea" id="RHEA:28989"/>
    </physiologicalReaction>
</comment>
<dbReference type="Proteomes" id="UP001286313">
    <property type="component" value="Unassembled WGS sequence"/>
</dbReference>
<dbReference type="GO" id="GO:0006820">
    <property type="term" value="P:monoatomic anion transport"/>
    <property type="evidence" value="ECO:0007669"/>
    <property type="project" value="TreeGrafter"/>
</dbReference>
<evidence type="ECO:0000256" key="3">
    <source>
        <dbReference type="ARBA" id="ARBA00004638"/>
    </source>
</evidence>
<keyword evidence="11 27" id="KW-0472">Membrane</keyword>
<evidence type="ECO:0000256" key="23">
    <source>
        <dbReference type="ARBA" id="ARBA00080244"/>
    </source>
</evidence>
<dbReference type="CDD" id="cd17318">
    <property type="entry name" value="MFS_SLC17"/>
    <property type="match status" value="1"/>
</dbReference>
<feature type="compositionally biased region" description="Basic and acidic residues" evidence="26">
    <location>
        <begin position="483"/>
        <end position="523"/>
    </location>
</feature>
<evidence type="ECO:0000256" key="16">
    <source>
        <dbReference type="ARBA" id="ARBA00050554"/>
    </source>
</evidence>
<evidence type="ECO:0000256" key="22">
    <source>
        <dbReference type="ARBA" id="ARBA00069713"/>
    </source>
</evidence>
<feature type="transmembrane region" description="Helical" evidence="27">
    <location>
        <begin position="121"/>
        <end position="144"/>
    </location>
</feature>
<dbReference type="PANTHER" id="PTHR11662">
    <property type="entry name" value="SOLUTE CARRIER FAMILY 17"/>
    <property type="match status" value="1"/>
</dbReference>
<evidence type="ECO:0000256" key="18">
    <source>
        <dbReference type="ARBA" id="ARBA00051403"/>
    </source>
</evidence>
<dbReference type="PROSITE" id="PS50850">
    <property type="entry name" value="MFS"/>
    <property type="match status" value="1"/>
</dbReference>
<dbReference type="GO" id="GO:0005765">
    <property type="term" value="C:lysosomal membrane"/>
    <property type="evidence" value="ECO:0007669"/>
    <property type="project" value="UniProtKB-SubCell"/>
</dbReference>
<feature type="transmembrane region" description="Helical" evidence="27">
    <location>
        <begin position="211"/>
        <end position="230"/>
    </location>
</feature>
<evidence type="ECO:0000256" key="7">
    <source>
        <dbReference type="ARBA" id="ARBA00022692"/>
    </source>
</evidence>
<feature type="transmembrane region" description="Helical" evidence="27">
    <location>
        <begin position="313"/>
        <end position="333"/>
    </location>
</feature>
<evidence type="ECO:0000256" key="19">
    <source>
        <dbReference type="ARBA" id="ARBA00051447"/>
    </source>
</evidence>
<feature type="transmembrane region" description="Helical" evidence="27">
    <location>
        <begin position="180"/>
        <end position="204"/>
    </location>
</feature>
<evidence type="ECO:0000256" key="4">
    <source>
        <dbReference type="ARBA" id="ARBA00004656"/>
    </source>
</evidence>
<keyword evidence="13" id="KW-0458">Lysosome</keyword>
<dbReference type="GO" id="GO:0015293">
    <property type="term" value="F:symporter activity"/>
    <property type="evidence" value="ECO:0007669"/>
    <property type="project" value="UniProtKB-KW"/>
</dbReference>
<evidence type="ECO:0000256" key="24">
    <source>
        <dbReference type="ARBA" id="ARBA00081195"/>
    </source>
</evidence>
<comment type="subcellular location">
    <subcellularLocation>
        <location evidence="2">Basolateral cell membrane</location>
        <topology evidence="2">Multi-pass membrane protein</topology>
    </subcellularLocation>
    <subcellularLocation>
        <location evidence="3">Cytoplasmic vesicle</location>
        <location evidence="3">Secretory vesicle membrane</location>
        <topology evidence="3">Multi-pass membrane protein</topology>
    </subcellularLocation>
    <subcellularLocation>
        <location evidence="1">Cytoplasmic vesicle</location>
        <location evidence="1">Secretory vesicle</location>
        <location evidence="1">Synaptic vesicle membrane</location>
    </subcellularLocation>
    <subcellularLocation>
        <location evidence="4">Lysosome membrane</location>
    </subcellularLocation>
</comment>
<keyword evidence="7 27" id="KW-0812">Transmembrane</keyword>
<feature type="transmembrane region" description="Helical" evidence="27">
    <location>
        <begin position="353"/>
        <end position="371"/>
    </location>
</feature>
<keyword evidence="9 27" id="KW-1133">Transmembrane helix</keyword>
<dbReference type="InterPro" id="IPR050382">
    <property type="entry name" value="MFS_Na/Anion_cotransporter"/>
</dbReference>
<keyword evidence="5" id="KW-0813">Transport</keyword>
<keyword evidence="12" id="KW-0325">Glycoprotein</keyword>
<evidence type="ECO:0000256" key="6">
    <source>
        <dbReference type="ARBA" id="ARBA00022475"/>
    </source>
</evidence>
<feature type="domain" description="Major facilitator superfamily (MFS) profile" evidence="28">
    <location>
        <begin position="25"/>
        <end position="469"/>
    </location>
</feature>
<dbReference type="InterPro" id="IPR036259">
    <property type="entry name" value="MFS_trans_sf"/>
</dbReference>
<feature type="transmembrane region" description="Helical" evidence="27">
    <location>
        <begin position="410"/>
        <end position="434"/>
    </location>
</feature>
<evidence type="ECO:0000256" key="8">
    <source>
        <dbReference type="ARBA" id="ARBA00022847"/>
    </source>
</evidence>
<evidence type="ECO:0000256" key="11">
    <source>
        <dbReference type="ARBA" id="ARBA00023136"/>
    </source>
</evidence>
<dbReference type="PANTHER" id="PTHR11662:SF399">
    <property type="entry name" value="FI19708P1-RELATED"/>
    <property type="match status" value="1"/>
</dbReference>
<comment type="catalytic activity">
    <reaction evidence="19">
        <text>L-glutamate(out) = L-glutamate(in)</text>
        <dbReference type="Rhea" id="RHEA:66336"/>
        <dbReference type="ChEBI" id="CHEBI:29985"/>
    </reaction>
    <physiologicalReaction direction="left-to-right" evidence="19">
        <dbReference type="Rhea" id="RHEA:66337"/>
    </physiologicalReaction>
</comment>
<evidence type="ECO:0000256" key="25">
    <source>
        <dbReference type="ARBA" id="ARBA00081925"/>
    </source>
</evidence>
<reference evidence="29" key="1">
    <citation type="submission" date="2023-10" db="EMBL/GenBank/DDBJ databases">
        <title>Genome assemblies of two species of porcelain crab, Petrolisthes cinctipes and Petrolisthes manimaculis (Anomura: Porcellanidae).</title>
        <authorList>
            <person name="Angst P."/>
        </authorList>
    </citation>
    <scope>NUCLEOTIDE SEQUENCE</scope>
    <source>
        <strain evidence="29">PB745_01</strain>
        <tissue evidence="29">Gill</tissue>
    </source>
</reference>
<feature type="transmembrane region" description="Helical" evidence="27">
    <location>
        <begin position="273"/>
        <end position="293"/>
    </location>
</feature>
<keyword evidence="8" id="KW-0769">Symport</keyword>
<evidence type="ECO:0000256" key="14">
    <source>
        <dbReference type="ARBA" id="ARBA00023329"/>
    </source>
</evidence>
<feature type="region of interest" description="Disordered" evidence="26">
    <location>
        <begin position="483"/>
        <end position="555"/>
    </location>
</feature>
<feature type="transmembrane region" description="Helical" evidence="27">
    <location>
        <begin position="20"/>
        <end position="39"/>
    </location>
</feature>
<comment type="catalytic activity">
    <reaction evidence="16">
        <text>L-aspartate(out) = L-aspartate(in)</text>
        <dbReference type="Rhea" id="RHEA:66332"/>
        <dbReference type="ChEBI" id="CHEBI:29991"/>
    </reaction>
    <physiologicalReaction direction="left-to-right" evidence="16">
        <dbReference type="Rhea" id="RHEA:66333"/>
    </physiologicalReaction>
</comment>
<evidence type="ECO:0000256" key="27">
    <source>
        <dbReference type="SAM" id="Phobius"/>
    </source>
</evidence>
<evidence type="ECO:0000256" key="21">
    <source>
        <dbReference type="ARBA" id="ARBA00056891"/>
    </source>
</evidence>
<evidence type="ECO:0000256" key="10">
    <source>
        <dbReference type="ARBA" id="ARBA00023018"/>
    </source>
</evidence>
<evidence type="ECO:0000256" key="1">
    <source>
        <dbReference type="ARBA" id="ARBA00004432"/>
    </source>
</evidence>
<dbReference type="Gene3D" id="1.20.1250.20">
    <property type="entry name" value="MFS general substrate transporter like domains"/>
    <property type="match status" value="2"/>
</dbReference>
<keyword evidence="10" id="KW-0770">Synapse</keyword>
<dbReference type="EMBL" id="JAWQEG010004794">
    <property type="protein sequence ID" value="KAK3860196.1"/>
    <property type="molecule type" value="Genomic_DNA"/>
</dbReference>
<comment type="function">
    <text evidence="21">Receptor for CM101, a polysaccharide produced by group B Streptococcus with antipathoangiogenic properties.</text>
</comment>
<dbReference type="GO" id="GO:0016323">
    <property type="term" value="C:basolateral plasma membrane"/>
    <property type="evidence" value="ECO:0007669"/>
    <property type="project" value="UniProtKB-SubCell"/>
</dbReference>
<evidence type="ECO:0000313" key="30">
    <source>
        <dbReference type="Proteomes" id="UP001286313"/>
    </source>
</evidence>
<feature type="transmembrane region" description="Helical" evidence="27">
    <location>
        <begin position="446"/>
        <end position="465"/>
    </location>
</feature>
<evidence type="ECO:0000256" key="17">
    <source>
        <dbReference type="ARBA" id="ARBA00050625"/>
    </source>
</evidence>
<feature type="transmembrane region" description="Helical" evidence="27">
    <location>
        <begin position="378"/>
        <end position="398"/>
    </location>
</feature>
<evidence type="ECO:0000259" key="28">
    <source>
        <dbReference type="PROSITE" id="PS50850"/>
    </source>
</evidence>
<dbReference type="GO" id="GO:0046942">
    <property type="term" value="P:carboxylic acid transport"/>
    <property type="evidence" value="ECO:0007669"/>
    <property type="project" value="UniProtKB-ARBA"/>
</dbReference>
<comment type="catalytic activity">
    <reaction evidence="20">
        <text>D-glucuronate(out) + H(+)(out) = D-glucuronate(in) + H(+)(in)</text>
        <dbReference type="Rhea" id="RHEA:72591"/>
        <dbReference type="ChEBI" id="CHEBI:15378"/>
        <dbReference type="ChEBI" id="CHEBI:58720"/>
    </reaction>
    <physiologicalReaction direction="left-to-right" evidence="20">
        <dbReference type="Rhea" id="RHEA:72592"/>
    </physiologicalReaction>
</comment>
<organism evidence="29 30">
    <name type="scientific">Petrolisthes cinctipes</name>
    <name type="common">Flat porcelain crab</name>
    <dbReference type="NCBI Taxonomy" id="88211"/>
    <lineage>
        <taxon>Eukaryota</taxon>
        <taxon>Metazoa</taxon>
        <taxon>Ecdysozoa</taxon>
        <taxon>Arthropoda</taxon>
        <taxon>Crustacea</taxon>
        <taxon>Multicrustacea</taxon>
        <taxon>Malacostraca</taxon>
        <taxon>Eumalacostraca</taxon>
        <taxon>Eucarida</taxon>
        <taxon>Decapoda</taxon>
        <taxon>Pleocyemata</taxon>
        <taxon>Anomura</taxon>
        <taxon>Galatheoidea</taxon>
        <taxon>Porcellanidae</taxon>
        <taxon>Petrolisthes</taxon>
    </lineage>
</organism>
<evidence type="ECO:0000256" key="12">
    <source>
        <dbReference type="ARBA" id="ARBA00023180"/>
    </source>
</evidence>
<comment type="catalytic activity">
    <reaction evidence="18">
        <text>N-acetyl-L-aspartyl-L-glutamate(out) = N-acetyl-L-aspartyl-L-glutamate(in)</text>
        <dbReference type="Rhea" id="RHEA:72599"/>
        <dbReference type="ChEBI" id="CHEBI:76931"/>
    </reaction>
    <physiologicalReaction direction="left-to-right" evidence="18">
        <dbReference type="Rhea" id="RHEA:72600"/>
    </physiologicalReaction>
</comment>
<gene>
    <name evidence="29" type="ORF">Pcinc_033734</name>
</gene>
<dbReference type="Pfam" id="PF07690">
    <property type="entry name" value="MFS_1"/>
    <property type="match status" value="1"/>
</dbReference>
<evidence type="ECO:0000256" key="9">
    <source>
        <dbReference type="ARBA" id="ARBA00022989"/>
    </source>
</evidence>
<keyword evidence="30" id="KW-1185">Reference proteome</keyword>
<sequence>MTTPNLTAKPPSLKAQGYLPKRYVVAFMSFLGFVVNYMLRVNINLTIVAMVKTSNSSNSSDSVQEVCGFDDETSSGDDFEEGEFEWNEWTQGLITGSFFWGYLWTQIPGGRLAEVVGARKVMGVAMTFASLFTLVVPVAANAGYLPLIIVRVLLGLAEGATFPCNHALLSSWAPPHERSILAATIYAGSQAGTIVAYPMAAAIIKAMRWEAVFYIQGCIGLVWCAAWFFIVADSPSTHKTISKVELEYIVSAIGDAKDKKPPPVPVKAALTSLPFWAILVANVGNNWGFFTLLTDLPMYMNNMLMQDISSNALLSGLPYLGMWIFSVVVSVTGDKMLQANILTTQTFRKIANSIGKSHLGPAVALLILTFVECNREATIAFLFIAVSLQGALYSGFSVNHVDISPNFAGTLYGITNAFGTFPGWLAPLTVGALTNGKQTFQQWRKVFYIAAAIFTVDAVFFIIFASGEVQDWNYVYDDRQNKQHQQDTESGQEKKEVGKENERDTTKKKDTEGETTKGKKGEVNDIEGETNSKRSGSVVSTSTNQSYTNPAFTSD</sequence>
<evidence type="ECO:0000256" key="15">
    <source>
        <dbReference type="ARBA" id="ARBA00050101"/>
    </source>
</evidence>
<protein>
    <recommendedName>
        <fullName evidence="22">Sialin</fullName>
    </recommendedName>
    <alternativeName>
        <fullName evidence="25">H(+)/nitrate cotransporter</fullName>
    </alternativeName>
    <alternativeName>
        <fullName evidence="23">H(+)/sialic acid cotransporter</fullName>
    </alternativeName>
    <alternativeName>
        <fullName evidence="24">Vesicular excitatory amino acid transporter</fullName>
    </alternativeName>
</protein>
<name>A0AAE1JWV9_PETCI</name>
<evidence type="ECO:0000256" key="5">
    <source>
        <dbReference type="ARBA" id="ARBA00022448"/>
    </source>
</evidence>
<dbReference type="InterPro" id="IPR020846">
    <property type="entry name" value="MFS_dom"/>
</dbReference>
<keyword evidence="6" id="KW-1003">Cell membrane</keyword>
<dbReference type="FunFam" id="1.20.1250.20:FF:000067">
    <property type="entry name" value="sialin isoform X2"/>
    <property type="match status" value="1"/>
</dbReference>
<dbReference type="AlphaFoldDB" id="A0AAE1JWV9"/>
<comment type="caution">
    <text evidence="29">The sequence shown here is derived from an EMBL/GenBank/DDBJ whole genome shotgun (WGS) entry which is preliminary data.</text>
</comment>
<comment type="catalytic activity">
    <reaction evidence="15">
        <text>2 nitrate(out) + H(+)(out) = 2 nitrate(in) + H(+)(in)</text>
        <dbReference type="Rhea" id="RHEA:71539"/>
        <dbReference type="ChEBI" id="CHEBI:15378"/>
        <dbReference type="ChEBI" id="CHEBI:17632"/>
    </reaction>
    <physiologicalReaction direction="left-to-right" evidence="15">
        <dbReference type="Rhea" id="RHEA:71540"/>
    </physiologicalReaction>
</comment>
<evidence type="ECO:0000256" key="20">
    <source>
        <dbReference type="ARBA" id="ARBA00051612"/>
    </source>
</evidence>